<dbReference type="InterPro" id="IPR010730">
    <property type="entry name" value="HET"/>
</dbReference>
<accession>X0LKJ3</accession>
<name>X0LKJ3_FUSOX</name>
<dbReference type="PANTHER" id="PTHR10622">
    <property type="entry name" value="HET DOMAIN-CONTAINING PROTEIN"/>
    <property type="match status" value="1"/>
</dbReference>
<dbReference type="EMBL" id="JH657946">
    <property type="protein sequence ID" value="EXM21536.1"/>
    <property type="molecule type" value="Genomic_DNA"/>
</dbReference>
<reference evidence="2" key="2">
    <citation type="submission" date="2012-05" db="EMBL/GenBank/DDBJ databases">
        <title>The Genome Annotation of Fusarium oxysporum Cotton.</title>
        <authorList>
            <consortium name="The Broad Institute Genomics Platform"/>
            <person name="Ma L.-J."/>
            <person name="Corby-Kistler H."/>
            <person name="Broz K."/>
            <person name="Gale L.R."/>
            <person name="Jonkers W."/>
            <person name="O'Donnell K."/>
            <person name="Ploetz R."/>
            <person name="Steinberg C."/>
            <person name="Schwartz D.C."/>
            <person name="VanEtten H."/>
            <person name="Zhou S."/>
            <person name="Young S.K."/>
            <person name="Zeng Q."/>
            <person name="Gargeya S."/>
            <person name="Fitzgerald M."/>
            <person name="Abouelleil A."/>
            <person name="Alvarado L."/>
            <person name="Chapman S.B."/>
            <person name="Gainer-Dewar J."/>
            <person name="Goldberg J."/>
            <person name="Griggs A."/>
            <person name="Gujja S."/>
            <person name="Hansen M."/>
            <person name="Howarth C."/>
            <person name="Imamovic A."/>
            <person name="Ireland A."/>
            <person name="Larimer J."/>
            <person name="McCowan C."/>
            <person name="Murphy C."/>
            <person name="Pearson M."/>
            <person name="Poon T.W."/>
            <person name="Priest M."/>
            <person name="Roberts A."/>
            <person name="Saif S."/>
            <person name="Shea T."/>
            <person name="Sykes S."/>
            <person name="Wortman J."/>
            <person name="Nusbaum C."/>
            <person name="Birren B."/>
        </authorList>
    </citation>
    <scope>NUCLEOTIDE SEQUENCE</scope>
    <source>
        <strain evidence="2">25433</strain>
    </source>
</reference>
<feature type="domain" description="Heterokaryon incompatibility" evidence="1">
    <location>
        <begin position="21"/>
        <end position="153"/>
    </location>
</feature>
<evidence type="ECO:0000259" key="1">
    <source>
        <dbReference type="Pfam" id="PF06985"/>
    </source>
</evidence>
<dbReference type="HOGENOM" id="CLU_000288_138_11_1"/>
<proteinExistence type="predicted"/>
<protein>
    <recommendedName>
        <fullName evidence="1">Heterokaryon incompatibility domain-containing protein</fullName>
    </recommendedName>
</protein>
<dbReference type="OrthoDB" id="20872at2759"/>
<reference evidence="2" key="1">
    <citation type="submission" date="2011-11" db="EMBL/GenBank/DDBJ databases">
        <title>The Genome Sequence of Fusarium oxysporum Cotton.</title>
        <authorList>
            <consortium name="The Broad Institute Genome Sequencing Platform"/>
            <person name="Ma L.-J."/>
            <person name="Gale L.R."/>
            <person name="Schwartz D.C."/>
            <person name="Zhou S."/>
            <person name="Corby-Kistler H."/>
            <person name="Young S.K."/>
            <person name="Zeng Q."/>
            <person name="Gargeya S."/>
            <person name="Fitzgerald M."/>
            <person name="Haas B."/>
            <person name="Abouelleil A."/>
            <person name="Alvarado L."/>
            <person name="Arachchi H.M."/>
            <person name="Berlin A."/>
            <person name="Brown A."/>
            <person name="Chapman S.B."/>
            <person name="Chen Z."/>
            <person name="Dunbar C."/>
            <person name="Freedman E."/>
            <person name="Gearin G."/>
            <person name="Goldberg J."/>
            <person name="Griggs A."/>
            <person name="Gujja S."/>
            <person name="Heiman D."/>
            <person name="Howarth C."/>
            <person name="Larson L."/>
            <person name="Lui A."/>
            <person name="MacDonald P.J.P."/>
            <person name="Montmayeur A."/>
            <person name="Murphy C."/>
            <person name="Neiman D."/>
            <person name="Pearson M."/>
            <person name="Priest M."/>
            <person name="Roberts A."/>
            <person name="Saif S."/>
            <person name="Shea T."/>
            <person name="Shenoy N."/>
            <person name="Sisk P."/>
            <person name="Stolte C."/>
            <person name="Sykes S."/>
            <person name="Wortman J."/>
            <person name="Nusbaum C."/>
            <person name="Birren B."/>
        </authorList>
    </citation>
    <scope>NUCLEOTIDE SEQUENCE [LARGE SCALE GENOMIC DNA]</scope>
    <source>
        <strain evidence="2">25433</strain>
    </source>
</reference>
<gene>
    <name evidence="2" type="ORF">FOTG_10768</name>
</gene>
<sequence length="627" mass="71452">MWLINTGIFKLEEFVNPPSTYAILSHTWEGEEVLFQDMENLERAKGKAGWNKIQMTCDEARKAGILYAWVDTCCIDKRSSAELSEAINSMFAWYQQASVCYVYFSDLVIPWTSADYAMPDTPEGRVWTDAALVSLERQLRLCRWFTRGWTLQEFIAPNGVVFFDQTWNCIGSRAPGSDLRFLDILARLTVAQRMSWAANRETTRVEDAAYCLLGIFNVNMPLLYGEGSKAFLRLQEEIVQDYDDLSVFAWKQDPRSYGVGILRGCFATSPAEFAHWLNAYIGVGDEESGMQVTGKTVKMIGRVLRSKEDLSGEHGVDCILDLGVRDDEVGKTTFGILLTGSSRGLTHFRLKPHKLVKLEPFQPELDEDTYLEDLCPQDIDAYIEQERESISIRKTISVQETSAMGHHQKPSFKVHWNDEVSKILKTVNGQNPKDYVPCFENRLDSASYKDGSVTWITDFELQINPHLSIPLVLVTGLQWGSSDYRMPTCFDRAKLNSQEYWAVLFGQGQAYSMTGGLNFGDRPVELGRLHKIDGSEPVSKELLKHRNHRQDLMIKKRAALARDLLVFESEYKADGVEELELPRLLRVLSPVDQSPICDVWIERNWEDFDNCGELEVKVGPCQKSDWE</sequence>
<organism evidence="2">
    <name type="scientific">Fusarium oxysporum f. sp. vasinfectum 25433</name>
    <dbReference type="NCBI Taxonomy" id="1089449"/>
    <lineage>
        <taxon>Eukaryota</taxon>
        <taxon>Fungi</taxon>
        <taxon>Dikarya</taxon>
        <taxon>Ascomycota</taxon>
        <taxon>Pezizomycotina</taxon>
        <taxon>Sordariomycetes</taxon>
        <taxon>Hypocreomycetidae</taxon>
        <taxon>Hypocreales</taxon>
        <taxon>Nectriaceae</taxon>
        <taxon>Fusarium</taxon>
        <taxon>Fusarium oxysporum species complex</taxon>
    </lineage>
</organism>
<dbReference type="AlphaFoldDB" id="X0LKJ3"/>
<evidence type="ECO:0000313" key="2">
    <source>
        <dbReference type="EMBL" id="EXM21536.1"/>
    </source>
</evidence>
<dbReference type="Proteomes" id="UP000030701">
    <property type="component" value="Unassembled WGS sequence"/>
</dbReference>
<dbReference type="PANTHER" id="PTHR10622:SF12">
    <property type="entry name" value="HET DOMAIN-CONTAINING PROTEIN"/>
    <property type="match status" value="1"/>
</dbReference>
<dbReference type="Pfam" id="PF06985">
    <property type="entry name" value="HET"/>
    <property type="match status" value="1"/>
</dbReference>